<accession>A0A8S2E446</accession>
<dbReference type="Proteomes" id="UP000677228">
    <property type="component" value="Unassembled WGS sequence"/>
</dbReference>
<dbReference type="EMBL" id="CAJNOK010008916">
    <property type="protein sequence ID" value="CAF1076221.1"/>
    <property type="molecule type" value="Genomic_DNA"/>
</dbReference>
<organism evidence="1 3">
    <name type="scientific">Didymodactylos carnosus</name>
    <dbReference type="NCBI Taxonomy" id="1234261"/>
    <lineage>
        <taxon>Eukaryota</taxon>
        <taxon>Metazoa</taxon>
        <taxon>Spiralia</taxon>
        <taxon>Gnathifera</taxon>
        <taxon>Rotifera</taxon>
        <taxon>Eurotatoria</taxon>
        <taxon>Bdelloidea</taxon>
        <taxon>Philodinida</taxon>
        <taxon>Philodinidae</taxon>
        <taxon>Didymodactylos</taxon>
    </lineage>
</organism>
<name>A0A8S2E446_9BILA</name>
<protein>
    <submittedName>
        <fullName evidence="1">Uncharacterized protein</fullName>
    </submittedName>
</protein>
<gene>
    <name evidence="1" type="ORF">OVA965_LOCUS18140</name>
    <name evidence="2" type="ORF">TMI583_LOCUS18152</name>
</gene>
<sequence>YILVFGVLVMSSVKLSLIVGLIFAIWGYSLCAPYLDDYDDQTLFGNIIYSRQEMDRELNDIVKKEVLCVNESECHYIGPTWVTNTKRLKIQHRYGMNRDNSIIYDYYKDIPKVITSRPISTYRM</sequence>
<evidence type="ECO:0000313" key="3">
    <source>
        <dbReference type="Proteomes" id="UP000677228"/>
    </source>
</evidence>
<proteinExistence type="predicted"/>
<dbReference type="Proteomes" id="UP000682733">
    <property type="component" value="Unassembled WGS sequence"/>
</dbReference>
<reference evidence="1" key="1">
    <citation type="submission" date="2021-02" db="EMBL/GenBank/DDBJ databases">
        <authorList>
            <person name="Nowell W R."/>
        </authorList>
    </citation>
    <scope>NUCLEOTIDE SEQUENCE</scope>
</reference>
<comment type="caution">
    <text evidence="1">The sequence shown here is derived from an EMBL/GenBank/DDBJ whole genome shotgun (WGS) entry which is preliminary data.</text>
</comment>
<dbReference type="EMBL" id="CAJOBA010008932">
    <property type="protein sequence ID" value="CAF3839908.1"/>
    <property type="molecule type" value="Genomic_DNA"/>
</dbReference>
<dbReference type="AlphaFoldDB" id="A0A8S2E446"/>
<feature type="non-terminal residue" evidence="1">
    <location>
        <position position="1"/>
    </location>
</feature>
<evidence type="ECO:0000313" key="2">
    <source>
        <dbReference type="EMBL" id="CAF3839908.1"/>
    </source>
</evidence>
<evidence type="ECO:0000313" key="1">
    <source>
        <dbReference type="EMBL" id="CAF1076221.1"/>
    </source>
</evidence>